<dbReference type="PANTHER" id="PTHR10632">
    <property type="entry name" value="SULFIDE:QUINONE OXIDOREDUCTASE"/>
    <property type="match status" value="1"/>
</dbReference>
<dbReference type="PATRIC" id="fig|991905.3.peg.2694"/>
<name>F2J4B3_POLGS</name>
<dbReference type="Gene3D" id="3.50.50.60">
    <property type="entry name" value="FAD/NAD(P)-binding domain"/>
    <property type="match status" value="2"/>
</dbReference>
<dbReference type="GO" id="GO:0070221">
    <property type="term" value="P:sulfide oxidation, using sulfide:quinone oxidoreductase"/>
    <property type="evidence" value="ECO:0007669"/>
    <property type="project" value="TreeGrafter"/>
</dbReference>
<dbReference type="HOGENOM" id="CLU_030742_2_0_5"/>
<dbReference type="eggNOG" id="COG0446">
    <property type="taxonomic scope" value="Bacteria"/>
</dbReference>
<dbReference type="InterPro" id="IPR006311">
    <property type="entry name" value="TAT_signal"/>
</dbReference>
<dbReference type="OrthoDB" id="9805710at2"/>
<dbReference type="PROSITE" id="PS51318">
    <property type="entry name" value="TAT"/>
    <property type="match status" value="1"/>
</dbReference>
<evidence type="ECO:0000313" key="3">
    <source>
        <dbReference type="Proteomes" id="UP000008130"/>
    </source>
</evidence>
<organism evidence="2 3">
    <name type="scientific">Polymorphum gilvum (strain LMG 25793 / CGMCC 1.9160 / SL003B-26A1)</name>
    <dbReference type="NCBI Taxonomy" id="991905"/>
    <lineage>
        <taxon>Bacteria</taxon>
        <taxon>Pseudomonadati</taxon>
        <taxon>Pseudomonadota</taxon>
        <taxon>Alphaproteobacteria</taxon>
        <taxon>Rhodobacterales</taxon>
        <taxon>Paracoccaceae</taxon>
        <taxon>Polymorphum</taxon>
    </lineage>
</organism>
<sequence>MFDTIQSGLIDRRKFLAFAAGSTALVAAAPAARAAKVKTSARIVILGAGAAGTALANRLVDRLDGARITLVDPRKQHLYQPGFTLIAAGLKPASYSVSDTGHWLPGGIDWIQEAAAEIDPEAKKVVTSGGRTLEYDYLVVAAGLSLDYGAIEGMSLDLIGTNGIGSVYAGPDYAAKTWQEMDRFTDKGGVALFTRPATEMKCAGAPLKYTFLTDDYAVRKGTRGKTKIVYAAHAKALFSVPIVNEKVRMLFGERGFDVVHDHVMTAIDSGRKIATFNTPDGPKEIGYDFTNVIPPMKAPDVVRNSPLPWTTGPWSDQGWVEVDRHSMRHVRYPEVFAVGDIAGVPKGKTAASVKWQVPVVEEQLVAQIEGKTSDARYDGYTSCPLITRVGRAMLIEFDYKDNLTPSFPGVIAPLEELWVSWLMKEIALKATYNAMLRGRA</sequence>
<keyword evidence="3" id="KW-1185">Reference proteome</keyword>
<feature type="domain" description="FAD/NAD(P)-binding" evidence="1">
    <location>
        <begin position="42"/>
        <end position="154"/>
    </location>
</feature>
<evidence type="ECO:0000313" key="2">
    <source>
        <dbReference type="EMBL" id="ADZ71055.1"/>
    </source>
</evidence>
<dbReference type="SUPFAM" id="SSF51905">
    <property type="entry name" value="FAD/NAD(P)-binding domain"/>
    <property type="match status" value="2"/>
</dbReference>
<dbReference type="AlphaFoldDB" id="F2J4B3"/>
<dbReference type="GO" id="GO:0070224">
    <property type="term" value="F:sulfide:quinone oxidoreductase activity"/>
    <property type="evidence" value="ECO:0007669"/>
    <property type="project" value="TreeGrafter"/>
</dbReference>
<dbReference type="RefSeq" id="WP_013653369.1">
    <property type="nucleotide sequence ID" value="NC_015259.1"/>
</dbReference>
<dbReference type="KEGG" id="pgv:SL003B_2632"/>
<evidence type="ECO:0000259" key="1">
    <source>
        <dbReference type="Pfam" id="PF07992"/>
    </source>
</evidence>
<proteinExistence type="predicted"/>
<dbReference type="Proteomes" id="UP000008130">
    <property type="component" value="Chromosome"/>
</dbReference>
<dbReference type="InterPro" id="IPR023753">
    <property type="entry name" value="FAD/NAD-binding_dom"/>
</dbReference>
<dbReference type="InterPro" id="IPR036188">
    <property type="entry name" value="FAD/NAD-bd_sf"/>
</dbReference>
<dbReference type="GO" id="GO:0071949">
    <property type="term" value="F:FAD binding"/>
    <property type="evidence" value="ECO:0007669"/>
    <property type="project" value="TreeGrafter"/>
</dbReference>
<dbReference type="InterPro" id="IPR015904">
    <property type="entry name" value="Sulphide_quinone_reductase"/>
</dbReference>
<dbReference type="STRING" id="991905.SL003B_2632"/>
<dbReference type="PANTHER" id="PTHR10632:SF2">
    <property type="entry name" value="SULFIDE:QUINONE OXIDOREDUCTASE, MITOCHONDRIAL"/>
    <property type="match status" value="1"/>
</dbReference>
<protein>
    <submittedName>
        <fullName evidence="2">Twin-arginine translocation pathway signal</fullName>
    </submittedName>
</protein>
<reference evidence="2 3" key="1">
    <citation type="journal article" date="2011" name="J. Bacteriol.">
        <title>Complete genome sequence of Polymorphum gilvum SL003B-26A1T, a crude oil-degrading bacterium from oil-polluted saline soil.</title>
        <authorList>
            <person name="Li S.G."/>
            <person name="Tang Y.Q."/>
            <person name="Nie Y."/>
            <person name="Cai M."/>
            <person name="Wu X.L."/>
        </authorList>
    </citation>
    <scope>NUCLEOTIDE SEQUENCE [LARGE SCALE GENOMIC DNA]</scope>
    <source>
        <strain evidence="3">LMG 25793 / CGMCC 1.9160 / SL003B-26A1</strain>
    </source>
</reference>
<accession>F2J4B3</accession>
<gene>
    <name evidence="2" type="ordered locus">SL003B_2632</name>
</gene>
<dbReference type="EMBL" id="CP002568">
    <property type="protein sequence ID" value="ADZ71055.1"/>
    <property type="molecule type" value="Genomic_DNA"/>
</dbReference>
<dbReference type="Pfam" id="PF07992">
    <property type="entry name" value="Pyr_redox_2"/>
    <property type="match status" value="1"/>
</dbReference>